<organism evidence="5 6">
    <name type="scientific">Hyphococcus lacteus</name>
    <dbReference type="NCBI Taxonomy" id="3143536"/>
    <lineage>
        <taxon>Bacteria</taxon>
        <taxon>Pseudomonadati</taxon>
        <taxon>Pseudomonadota</taxon>
        <taxon>Alphaproteobacteria</taxon>
        <taxon>Parvularculales</taxon>
        <taxon>Parvularculaceae</taxon>
        <taxon>Hyphococcus</taxon>
    </lineage>
</organism>
<proteinExistence type="inferred from homology"/>
<dbReference type="EMBL" id="JBEHZE010000002">
    <property type="protein sequence ID" value="MEX6634629.1"/>
    <property type="molecule type" value="Genomic_DNA"/>
</dbReference>
<evidence type="ECO:0000256" key="3">
    <source>
        <dbReference type="ARBA" id="ARBA00022801"/>
    </source>
</evidence>
<dbReference type="GO" id="GO:0008783">
    <property type="term" value="F:agmatinase activity"/>
    <property type="evidence" value="ECO:0007669"/>
    <property type="project" value="UniProtKB-EC"/>
</dbReference>
<protein>
    <submittedName>
        <fullName evidence="5">Agmatinase</fullName>
        <ecNumber evidence="5">3.5.3.11</ecNumber>
    </submittedName>
</protein>
<dbReference type="NCBIfam" id="TIGR01230">
    <property type="entry name" value="agmatinase"/>
    <property type="match status" value="1"/>
</dbReference>
<accession>A0ABV3Z741</accession>
<evidence type="ECO:0000256" key="2">
    <source>
        <dbReference type="ARBA" id="ARBA00022723"/>
    </source>
</evidence>
<dbReference type="PROSITE" id="PS01053">
    <property type="entry name" value="ARGINASE_1"/>
    <property type="match status" value="1"/>
</dbReference>
<dbReference type="PANTHER" id="PTHR11358">
    <property type="entry name" value="ARGINASE/AGMATINASE"/>
    <property type="match status" value="1"/>
</dbReference>
<sequence>MSVQLIGLPWDSSSSYARGPSHGPAIIRTLLFSDASSPYSLSGINANDAITGFDFADLPKSGAEARAAISDRIRAVTTAGKKPLSLGGDHSVTFPILKTLSETHGPLNILHIDAHTDLYDTFEGDPYSHACPFARAIEHNCIDTLVQVGLRSISPDAKAFGEDHGVVMLESDAIDEIPYHRLTGPLYVSIDLDGIDPAFAPGVSHPEPGGLSSREVIGILKKLPTAPIGADVVELNPERDQGMITAHLAARLVKELAGYMA</sequence>
<dbReference type="RefSeq" id="WP_369314674.1">
    <property type="nucleotide sequence ID" value="NZ_JBEHZE010000002.1"/>
</dbReference>
<dbReference type="PIRSF" id="PIRSF036979">
    <property type="entry name" value="Arginase"/>
    <property type="match status" value="1"/>
</dbReference>
<dbReference type="InterPro" id="IPR006035">
    <property type="entry name" value="Ureohydrolase"/>
</dbReference>
<dbReference type="Pfam" id="PF00491">
    <property type="entry name" value="Arginase"/>
    <property type="match status" value="1"/>
</dbReference>
<keyword evidence="2" id="KW-0479">Metal-binding</keyword>
<name>A0ABV3Z741_9PROT</name>
<dbReference type="Gene3D" id="3.40.800.10">
    <property type="entry name" value="Ureohydrolase domain"/>
    <property type="match status" value="1"/>
</dbReference>
<dbReference type="Proteomes" id="UP001560685">
    <property type="component" value="Unassembled WGS sequence"/>
</dbReference>
<reference evidence="5 6" key="1">
    <citation type="submission" date="2024-05" db="EMBL/GenBank/DDBJ databases">
        <title>Three bacterial strains, DH-69, EH-24, and ECK-19 isolated from coastal sediments.</title>
        <authorList>
            <person name="Ye Y.-Q."/>
            <person name="Du Z.-J."/>
        </authorList>
    </citation>
    <scope>NUCLEOTIDE SEQUENCE [LARGE SCALE GENOMIC DNA]</scope>
    <source>
        <strain evidence="5 6">ECK-19</strain>
    </source>
</reference>
<dbReference type="SUPFAM" id="SSF52768">
    <property type="entry name" value="Arginase/deacetylase"/>
    <property type="match status" value="1"/>
</dbReference>
<evidence type="ECO:0000313" key="6">
    <source>
        <dbReference type="Proteomes" id="UP001560685"/>
    </source>
</evidence>
<dbReference type="InterPro" id="IPR020855">
    <property type="entry name" value="Ureohydrolase_Mn_BS"/>
</dbReference>
<dbReference type="PROSITE" id="PS51409">
    <property type="entry name" value="ARGINASE_2"/>
    <property type="match status" value="1"/>
</dbReference>
<comment type="caution">
    <text evidence="5">The sequence shown here is derived from an EMBL/GenBank/DDBJ whole genome shotgun (WGS) entry which is preliminary data.</text>
</comment>
<dbReference type="InterPro" id="IPR023696">
    <property type="entry name" value="Ureohydrolase_dom_sf"/>
</dbReference>
<evidence type="ECO:0000313" key="5">
    <source>
        <dbReference type="EMBL" id="MEX6634629.1"/>
    </source>
</evidence>
<dbReference type="InterPro" id="IPR005925">
    <property type="entry name" value="Agmatinase-rel"/>
</dbReference>
<evidence type="ECO:0000256" key="4">
    <source>
        <dbReference type="RuleBase" id="RU003684"/>
    </source>
</evidence>
<keyword evidence="3 4" id="KW-0378">Hydrolase</keyword>
<keyword evidence="6" id="KW-1185">Reference proteome</keyword>
<gene>
    <name evidence="5" type="primary">speB</name>
    <name evidence="5" type="ORF">ABFZ84_13835</name>
</gene>
<dbReference type="CDD" id="cd11593">
    <property type="entry name" value="Agmatinase-like_2"/>
    <property type="match status" value="1"/>
</dbReference>
<dbReference type="EC" id="3.5.3.11" evidence="5"/>
<evidence type="ECO:0000256" key="1">
    <source>
        <dbReference type="ARBA" id="ARBA00009227"/>
    </source>
</evidence>
<comment type="similarity">
    <text evidence="1">Belongs to the arginase family. Agmatinase subfamily.</text>
</comment>
<dbReference type="PANTHER" id="PTHR11358:SF26">
    <property type="entry name" value="GUANIDINO ACID HYDROLASE, MITOCHONDRIAL"/>
    <property type="match status" value="1"/>
</dbReference>